<evidence type="ECO:0000313" key="3">
    <source>
        <dbReference type="Proteomes" id="UP000324091"/>
    </source>
</evidence>
<feature type="compositionally biased region" description="Low complexity" evidence="1">
    <location>
        <begin position="42"/>
        <end position="58"/>
    </location>
</feature>
<protein>
    <submittedName>
        <fullName evidence="2">Uncharacterized protein</fullName>
    </submittedName>
</protein>
<organism evidence="2 3">
    <name type="scientific">Takifugu flavidus</name>
    <name type="common">sansaifugu</name>
    <dbReference type="NCBI Taxonomy" id="433684"/>
    <lineage>
        <taxon>Eukaryota</taxon>
        <taxon>Metazoa</taxon>
        <taxon>Chordata</taxon>
        <taxon>Craniata</taxon>
        <taxon>Vertebrata</taxon>
        <taxon>Euteleostomi</taxon>
        <taxon>Actinopterygii</taxon>
        <taxon>Neopterygii</taxon>
        <taxon>Teleostei</taxon>
        <taxon>Neoteleostei</taxon>
        <taxon>Acanthomorphata</taxon>
        <taxon>Eupercaria</taxon>
        <taxon>Tetraodontiformes</taxon>
        <taxon>Tetradontoidea</taxon>
        <taxon>Tetraodontidae</taxon>
        <taxon>Takifugu</taxon>
    </lineage>
</organism>
<feature type="compositionally biased region" description="Basic and acidic residues" evidence="1">
    <location>
        <begin position="59"/>
        <end position="68"/>
    </location>
</feature>
<reference evidence="2 3" key="1">
    <citation type="submission" date="2019-04" db="EMBL/GenBank/DDBJ databases">
        <title>Chromosome genome assembly for Takifugu flavidus.</title>
        <authorList>
            <person name="Xiao S."/>
        </authorList>
    </citation>
    <scope>NUCLEOTIDE SEQUENCE [LARGE SCALE GENOMIC DNA]</scope>
    <source>
        <strain evidence="2">HTHZ2018</strain>
        <tissue evidence="2">Muscle</tissue>
    </source>
</reference>
<proteinExistence type="predicted"/>
<evidence type="ECO:0000313" key="2">
    <source>
        <dbReference type="EMBL" id="TWW62421.1"/>
    </source>
</evidence>
<gene>
    <name evidence="2" type="ORF">D4764_04G0010680</name>
</gene>
<keyword evidence="3" id="KW-1185">Reference proteome</keyword>
<sequence>MESINYPAMTLEEDVILEIQIDGGPGPKTQEDIAEEDFSPLDHSTSSLTDTNTSLSSSDNDHSSRTEHGIPIGRCTFSSEVIHRPTMEVSESEAAKEMVENALFCKPGGEDIIEEYNVRFPNSGNSIAGFFLRGSTTLQPQLALGTGAPADYRRMPSRKHKEKYALGILTLSFTKGSFFSKGISWDSDMASLLLLLHLLPPTADEDKPR</sequence>
<name>A0A5C6N810_9TELE</name>
<feature type="region of interest" description="Disordered" evidence="1">
    <location>
        <begin position="21"/>
        <end position="70"/>
    </location>
</feature>
<dbReference type="Proteomes" id="UP000324091">
    <property type="component" value="Chromosome 4"/>
</dbReference>
<dbReference type="EMBL" id="RHFK02000017">
    <property type="protein sequence ID" value="TWW62421.1"/>
    <property type="molecule type" value="Genomic_DNA"/>
</dbReference>
<accession>A0A5C6N810</accession>
<comment type="caution">
    <text evidence="2">The sequence shown here is derived from an EMBL/GenBank/DDBJ whole genome shotgun (WGS) entry which is preliminary data.</text>
</comment>
<dbReference type="AlphaFoldDB" id="A0A5C6N810"/>
<evidence type="ECO:0000256" key="1">
    <source>
        <dbReference type="SAM" id="MobiDB-lite"/>
    </source>
</evidence>